<feature type="domain" description="PPM-type phosphatase" evidence="2">
    <location>
        <begin position="10"/>
        <end position="248"/>
    </location>
</feature>
<feature type="transmembrane region" description="Helical" evidence="1">
    <location>
        <begin position="260"/>
        <end position="281"/>
    </location>
</feature>
<dbReference type="SMART" id="SM00331">
    <property type="entry name" value="PP2C_SIG"/>
    <property type="match status" value="1"/>
</dbReference>
<keyword evidence="4" id="KW-1185">Reference proteome</keyword>
<dbReference type="OrthoDB" id="9801841at2"/>
<dbReference type="PROSITE" id="PS51746">
    <property type="entry name" value="PPM_2"/>
    <property type="match status" value="1"/>
</dbReference>
<dbReference type="EMBL" id="CP042433">
    <property type="protein sequence ID" value="QEC56800.1"/>
    <property type="molecule type" value="Genomic_DNA"/>
</dbReference>
<dbReference type="CDD" id="cd00143">
    <property type="entry name" value="PP2Cc"/>
    <property type="match status" value="1"/>
</dbReference>
<reference evidence="3 4" key="1">
    <citation type="journal article" date="2015" name="Int. J. Syst. Evol. Microbiol.">
        <title>Flavisolibacter ginsenosidimutans sp. nov., with ginsenoside-converting activity isolated from soil used for cultivating ginseng.</title>
        <authorList>
            <person name="Zhao Y."/>
            <person name="Liu Q."/>
            <person name="Kang M.S."/>
            <person name="Jin F."/>
            <person name="Yu H."/>
            <person name="Im W.T."/>
        </authorList>
    </citation>
    <scope>NUCLEOTIDE SEQUENCE [LARGE SCALE GENOMIC DNA]</scope>
    <source>
        <strain evidence="3 4">Gsoil 636</strain>
    </source>
</reference>
<name>A0A5B8UL83_9BACT</name>
<protein>
    <submittedName>
        <fullName evidence="3">Serine/threonine-protein phosphatase</fullName>
    </submittedName>
</protein>
<dbReference type="SMART" id="SM00332">
    <property type="entry name" value="PP2Cc"/>
    <property type="match status" value="1"/>
</dbReference>
<dbReference type="KEGG" id="fgg:FSB75_13130"/>
<keyword evidence="1" id="KW-0812">Transmembrane</keyword>
<dbReference type="Gene3D" id="3.60.40.10">
    <property type="entry name" value="PPM-type phosphatase domain"/>
    <property type="match status" value="1"/>
</dbReference>
<gene>
    <name evidence="3" type="ORF">FSB75_13130</name>
</gene>
<keyword evidence="1" id="KW-1133">Transmembrane helix</keyword>
<keyword evidence="1" id="KW-0472">Membrane</keyword>
<dbReference type="AlphaFoldDB" id="A0A5B8UL83"/>
<evidence type="ECO:0000313" key="3">
    <source>
        <dbReference type="EMBL" id="QEC56800.1"/>
    </source>
</evidence>
<sequence length="284" mass="31773">MFPLISATEIFCLNELGGRTNNEDFVSPRKGTASLSDKLFIVCDGVGGEKKGEVASQIACLSIQEYIKKQAPLNGREKGVIQNAVYHANEKLAAYVQTDADAKRMSTTLALVLLGEASVTAAWCGDTRIHHVRNGDILWKSKDHSLVSELVSQGELTEEEARRHPQRNIITRSLNALNYNNVVDYHEIKNFVTGDYLLLCTDGLLEQINDGLIGEILTNKNEKDKAKSFLSFCEGATRDNFSMYLIRGQVTEPSKRRRPVPFIVLTIVVCLVLLWLAFFFFRKS</sequence>
<dbReference type="Pfam" id="PF13672">
    <property type="entry name" value="PP2C_2"/>
    <property type="match status" value="1"/>
</dbReference>
<accession>A0A5B8UL83</accession>
<evidence type="ECO:0000313" key="4">
    <source>
        <dbReference type="Proteomes" id="UP000321204"/>
    </source>
</evidence>
<organism evidence="3 4">
    <name type="scientific">Flavisolibacter ginsenosidimutans</name>
    <dbReference type="NCBI Taxonomy" id="661481"/>
    <lineage>
        <taxon>Bacteria</taxon>
        <taxon>Pseudomonadati</taxon>
        <taxon>Bacteroidota</taxon>
        <taxon>Chitinophagia</taxon>
        <taxon>Chitinophagales</taxon>
        <taxon>Chitinophagaceae</taxon>
        <taxon>Flavisolibacter</taxon>
    </lineage>
</organism>
<proteinExistence type="predicted"/>
<evidence type="ECO:0000256" key="1">
    <source>
        <dbReference type="SAM" id="Phobius"/>
    </source>
</evidence>
<dbReference type="InterPro" id="IPR001932">
    <property type="entry name" value="PPM-type_phosphatase-like_dom"/>
</dbReference>
<evidence type="ECO:0000259" key="2">
    <source>
        <dbReference type="PROSITE" id="PS51746"/>
    </source>
</evidence>
<dbReference type="Proteomes" id="UP000321204">
    <property type="component" value="Chromosome"/>
</dbReference>
<dbReference type="InterPro" id="IPR036457">
    <property type="entry name" value="PPM-type-like_dom_sf"/>
</dbReference>
<dbReference type="SUPFAM" id="SSF81606">
    <property type="entry name" value="PP2C-like"/>
    <property type="match status" value="1"/>
</dbReference>